<reference evidence="12" key="1">
    <citation type="submission" date="2024-05" db="EMBL/GenBank/DDBJ databases">
        <title>Draft genome assemblies of 36 bacteria isolated from hibernating arctic ground squirrels.</title>
        <authorList>
            <person name="McKee H."/>
            <person name="Mullen L."/>
            <person name="Drown D.M."/>
            <person name="Duddleston K.N."/>
        </authorList>
    </citation>
    <scope>NUCLEOTIDE SEQUENCE</scope>
    <source>
        <strain evidence="12">AR004</strain>
    </source>
</reference>
<evidence type="ECO:0000256" key="3">
    <source>
        <dbReference type="ARBA" id="ARBA00022553"/>
    </source>
</evidence>
<evidence type="ECO:0000256" key="8">
    <source>
        <dbReference type="ARBA" id="ARBA00023012"/>
    </source>
</evidence>
<feature type="domain" description="Signal transduction histidine kinase subgroup 3 dimerisation and phosphoacceptor" evidence="11">
    <location>
        <begin position="180"/>
        <end position="243"/>
    </location>
</feature>
<evidence type="ECO:0000313" key="12">
    <source>
        <dbReference type="EMBL" id="XCP82515.1"/>
    </source>
</evidence>
<keyword evidence="7" id="KW-0067">ATP-binding</keyword>
<keyword evidence="4" id="KW-0808">Transferase</keyword>
<organism evidence="12">
    <name type="scientific">Actinomyces timonensis</name>
    <dbReference type="NCBI Taxonomy" id="1288391"/>
    <lineage>
        <taxon>Bacteria</taxon>
        <taxon>Bacillati</taxon>
        <taxon>Actinomycetota</taxon>
        <taxon>Actinomycetes</taxon>
        <taxon>Actinomycetales</taxon>
        <taxon>Actinomycetaceae</taxon>
        <taxon>Actinomyces</taxon>
    </lineage>
</organism>
<dbReference type="RefSeq" id="WP_366180755.1">
    <property type="nucleotide sequence ID" value="NZ_CP159989.1"/>
</dbReference>
<dbReference type="EMBL" id="CP159989">
    <property type="protein sequence ID" value="XCP82515.1"/>
    <property type="molecule type" value="Genomic_DNA"/>
</dbReference>
<dbReference type="Gene3D" id="1.20.5.1930">
    <property type="match status" value="1"/>
</dbReference>
<feature type="transmembrane region" description="Helical" evidence="10">
    <location>
        <begin position="87"/>
        <end position="109"/>
    </location>
</feature>
<name>A0AAU8N1L5_9ACTO</name>
<keyword evidence="10" id="KW-0472">Membrane</keyword>
<protein>
    <recommendedName>
        <fullName evidence="2">histidine kinase</fullName>
        <ecNumber evidence="2">2.7.13.3</ecNumber>
    </recommendedName>
</protein>
<evidence type="ECO:0000256" key="5">
    <source>
        <dbReference type="ARBA" id="ARBA00022741"/>
    </source>
</evidence>
<dbReference type="GO" id="GO:0000155">
    <property type="term" value="F:phosphorelay sensor kinase activity"/>
    <property type="evidence" value="ECO:0007669"/>
    <property type="project" value="InterPro"/>
</dbReference>
<dbReference type="PANTHER" id="PTHR24421:SF10">
    <property type="entry name" value="NITRATE_NITRITE SENSOR PROTEIN NARQ"/>
    <property type="match status" value="1"/>
</dbReference>
<feature type="compositionally biased region" description="Low complexity" evidence="9">
    <location>
        <begin position="395"/>
        <end position="413"/>
    </location>
</feature>
<dbReference type="GO" id="GO:0005524">
    <property type="term" value="F:ATP binding"/>
    <property type="evidence" value="ECO:0007669"/>
    <property type="project" value="UniProtKB-KW"/>
</dbReference>
<evidence type="ECO:0000256" key="4">
    <source>
        <dbReference type="ARBA" id="ARBA00022679"/>
    </source>
</evidence>
<proteinExistence type="predicted"/>
<dbReference type="GO" id="GO:0046983">
    <property type="term" value="F:protein dimerization activity"/>
    <property type="evidence" value="ECO:0007669"/>
    <property type="project" value="InterPro"/>
</dbReference>
<keyword evidence="10" id="KW-0812">Transmembrane</keyword>
<evidence type="ECO:0000256" key="1">
    <source>
        <dbReference type="ARBA" id="ARBA00000085"/>
    </source>
</evidence>
<dbReference type="SUPFAM" id="SSF55874">
    <property type="entry name" value="ATPase domain of HSP90 chaperone/DNA topoisomerase II/histidine kinase"/>
    <property type="match status" value="1"/>
</dbReference>
<dbReference type="InterPro" id="IPR036890">
    <property type="entry name" value="HATPase_C_sf"/>
</dbReference>
<dbReference type="EC" id="2.7.13.3" evidence="2"/>
<evidence type="ECO:0000256" key="2">
    <source>
        <dbReference type="ARBA" id="ARBA00012438"/>
    </source>
</evidence>
<feature type="region of interest" description="Disordered" evidence="9">
    <location>
        <begin position="380"/>
        <end position="413"/>
    </location>
</feature>
<dbReference type="InterPro" id="IPR011712">
    <property type="entry name" value="Sig_transdc_His_kin_sub3_dim/P"/>
</dbReference>
<feature type="transmembrane region" description="Helical" evidence="10">
    <location>
        <begin position="116"/>
        <end position="134"/>
    </location>
</feature>
<evidence type="ECO:0000256" key="7">
    <source>
        <dbReference type="ARBA" id="ARBA00022840"/>
    </source>
</evidence>
<accession>A0AAU8N1L5</accession>
<gene>
    <name evidence="12" type="ORF">ABXS69_00910</name>
</gene>
<evidence type="ECO:0000256" key="10">
    <source>
        <dbReference type="SAM" id="Phobius"/>
    </source>
</evidence>
<sequence length="413" mass="44181">MSPASASPGTPPAPRPSWRERLQASRLQWTVRGSLTALLALLASADLSANGADLYTTLSLLSVPAPALCRRFPWTVTCVLMAVTVPLVARSFFTAALLADIIMFPLLIVDRRVRQAASLFLCFPIGWLAALTIGSPVADLPVVELILIASGSNIGFILRYSREMVAREKRLREAALSAQRMAIARDLHDTLARANTQMALLAQQALGQRPRGRRVASVLEDVMAMGHRSVTDLRTMLRLLRQDTPTPTAPIPSLTQAMTNARTTLANAGLHATITTDGELTHLPPTITTTLTRALDETVANMTKYAAKDAHCTIIIGATPNQATLLATNPIADHHRPTDPALTSGLGLIGLHERAQALDGTLTHTTTDHHWTLTLTLPLDPGDEPCPPQPLTVRSASSSSTTTPSFATPSPAS</sequence>
<dbReference type="Gene3D" id="3.30.565.10">
    <property type="entry name" value="Histidine kinase-like ATPase, C-terminal domain"/>
    <property type="match status" value="1"/>
</dbReference>
<dbReference type="InterPro" id="IPR050482">
    <property type="entry name" value="Sensor_HK_TwoCompSys"/>
</dbReference>
<evidence type="ECO:0000256" key="9">
    <source>
        <dbReference type="SAM" id="MobiDB-lite"/>
    </source>
</evidence>
<keyword evidence="6 12" id="KW-0418">Kinase</keyword>
<evidence type="ECO:0000259" key="11">
    <source>
        <dbReference type="Pfam" id="PF07730"/>
    </source>
</evidence>
<keyword evidence="8" id="KW-0902">Two-component regulatory system</keyword>
<keyword evidence="3" id="KW-0597">Phosphoprotein</keyword>
<comment type="catalytic activity">
    <reaction evidence="1">
        <text>ATP + protein L-histidine = ADP + protein N-phospho-L-histidine.</text>
        <dbReference type="EC" id="2.7.13.3"/>
    </reaction>
</comment>
<dbReference type="Pfam" id="PF07730">
    <property type="entry name" value="HisKA_3"/>
    <property type="match status" value="1"/>
</dbReference>
<dbReference type="PANTHER" id="PTHR24421">
    <property type="entry name" value="NITRATE/NITRITE SENSOR PROTEIN NARX-RELATED"/>
    <property type="match status" value="1"/>
</dbReference>
<dbReference type="AlphaFoldDB" id="A0AAU8N1L5"/>
<dbReference type="GO" id="GO:0016020">
    <property type="term" value="C:membrane"/>
    <property type="evidence" value="ECO:0007669"/>
    <property type="project" value="InterPro"/>
</dbReference>
<evidence type="ECO:0000256" key="6">
    <source>
        <dbReference type="ARBA" id="ARBA00022777"/>
    </source>
</evidence>
<keyword evidence="10" id="KW-1133">Transmembrane helix</keyword>
<keyword evidence="5" id="KW-0547">Nucleotide-binding</keyword>